<dbReference type="AlphaFoldDB" id="A0A816R0C2"/>
<reference evidence="1" key="1">
    <citation type="submission" date="2021-02" db="EMBL/GenBank/DDBJ databases">
        <authorList>
            <person name="Nowell W R."/>
        </authorList>
    </citation>
    <scope>NUCLEOTIDE SEQUENCE</scope>
</reference>
<feature type="non-terminal residue" evidence="1">
    <location>
        <position position="1"/>
    </location>
</feature>
<dbReference type="Proteomes" id="UP000663887">
    <property type="component" value="Unassembled WGS sequence"/>
</dbReference>
<accession>A0A816R0C2</accession>
<name>A0A816R0C2_9BILA</name>
<protein>
    <submittedName>
        <fullName evidence="1">Uncharacterized protein</fullName>
    </submittedName>
</protein>
<comment type="caution">
    <text evidence="1">The sequence shown here is derived from an EMBL/GenBank/DDBJ whole genome shotgun (WGS) entry which is preliminary data.</text>
</comment>
<evidence type="ECO:0000313" key="2">
    <source>
        <dbReference type="Proteomes" id="UP000663887"/>
    </source>
</evidence>
<gene>
    <name evidence="1" type="ORF">XDN619_LOCUS11881</name>
</gene>
<dbReference type="EMBL" id="CAJNRG010004630">
    <property type="protein sequence ID" value="CAF2067497.1"/>
    <property type="molecule type" value="Genomic_DNA"/>
</dbReference>
<organism evidence="1 2">
    <name type="scientific">Rotaria magnacalcarata</name>
    <dbReference type="NCBI Taxonomy" id="392030"/>
    <lineage>
        <taxon>Eukaryota</taxon>
        <taxon>Metazoa</taxon>
        <taxon>Spiralia</taxon>
        <taxon>Gnathifera</taxon>
        <taxon>Rotifera</taxon>
        <taxon>Eurotatoria</taxon>
        <taxon>Bdelloidea</taxon>
        <taxon>Philodinida</taxon>
        <taxon>Philodinidae</taxon>
        <taxon>Rotaria</taxon>
    </lineage>
</organism>
<evidence type="ECO:0000313" key="1">
    <source>
        <dbReference type="EMBL" id="CAF2067497.1"/>
    </source>
</evidence>
<sequence>MDQNAKLTKERFQLLNQRLDQEECADEEEEFLEEYDEFNFKEPEQPQFLLRQDPVLVPTQAPKQSFQPPTVQDHMDKKNKTSYCNKEPLVDKALPQLEVSEKAMDLVNEGLEAARINYLKKDHLEGKFAIFKPPFTSDPVFLLSQKFPELKGFLQSARIPKDVLEILPFAAGHINSLS</sequence>
<proteinExistence type="predicted"/>